<sequence length="331" mass="36679">MRICRLVDPSGGKRVIDVDDAGDLGAERDIVAAQPARIPFAVPAFVMAKRYLIGVTEIIFMLSVTQMLYDDAALGCMLFHNVKLLGRQPAGFIQNGVGDHDLADIVQRRGARDGLYRGAVQSVGWIGRRQLFQQDLCVEPCPRDMLAGFKISVFNDGGKRVDYVGETALEPDGQVASQLFKLIPVLMRLNDIADTPGDSAGAERLINDVAGPHLEAALLIVGIAIGGDDDYRYRVDQLQLGHRPQDPETVKVRHKDIQQHDAQLAAVAFYISERLNAVACLRYLVLRGKYLAQYSSIKIGVIGDQHIIFMHNIPPETSDRLNDQFTKFWKK</sequence>
<dbReference type="EMBL" id="VSSQ01037954">
    <property type="protein sequence ID" value="MPM90798.1"/>
    <property type="molecule type" value="Genomic_DNA"/>
</dbReference>
<proteinExistence type="predicted"/>
<accession>A0A645DNX3</accession>
<reference evidence="1" key="1">
    <citation type="submission" date="2019-08" db="EMBL/GenBank/DDBJ databases">
        <authorList>
            <person name="Kucharzyk K."/>
            <person name="Murdoch R.W."/>
            <person name="Higgins S."/>
            <person name="Loffler F."/>
        </authorList>
    </citation>
    <scope>NUCLEOTIDE SEQUENCE</scope>
</reference>
<gene>
    <name evidence="1" type="ORF">SDC9_137920</name>
</gene>
<comment type="caution">
    <text evidence="1">The sequence shown here is derived from an EMBL/GenBank/DDBJ whole genome shotgun (WGS) entry which is preliminary data.</text>
</comment>
<dbReference type="AlphaFoldDB" id="A0A645DNX3"/>
<protein>
    <submittedName>
        <fullName evidence="1">Uncharacterized protein</fullName>
    </submittedName>
</protein>
<evidence type="ECO:0000313" key="1">
    <source>
        <dbReference type="EMBL" id="MPM90798.1"/>
    </source>
</evidence>
<name>A0A645DNX3_9ZZZZ</name>
<organism evidence="1">
    <name type="scientific">bioreactor metagenome</name>
    <dbReference type="NCBI Taxonomy" id="1076179"/>
    <lineage>
        <taxon>unclassified sequences</taxon>
        <taxon>metagenomes</taxon>
        <taxon>ecological metagenomes</taxon>
    </lineage>
</organism>